<feature type="region of interest" description="Disordered" evidence="2">
    <location>
        <begin position="664"/>
        <end position="700"/>
    </location>
</feature>
<feature type="compositionally biased region" description="Basic and acidic residues" evidence="2">
    <location>
        <begin position="664"/>
        <end position="678"/>
    </location>
</feature>
<feature type="domain" description="Purple acid phosphatase N-terminal" evidence="6">
    <location>
        <begin position="54"/>
        <end position="157"/>
    </location>
</feature>
<accession>A0ABW5RKF4</accession>
<keyword evidence="3" id="KW-1133">Transmembrane helix</keyword>
<dbReference type="SUPFAM" id="SSF49363">
    <property type="entry name" value="Purple acid phosphatase, N-terminal domain"/>
    <property type="match status" value="1"/>
</dbReference>
<feature type="compositionally biased region" description="Polar residues" evidence="2">
    <location>
        <begin position="221"/>
        <end position="235"/>
    </location>
</feature>
<protein>
    <submittedName>
        <fullName evidence="7">Fibronectin type III domain-containing protein</fullName>
    </submittedName>
</protein>
<name>A0ABW5RKF4_9MICO</name>
<evidence type="ECO:0000256" key="3">
    <source>
        <dbReference type="SAM" id="Phobius"/>
    </source>
</evidence>
<dbReference type="SUPFAM" id="SSF56300">
    <property type="entry name" value="Metallo-dependent phosphatases"/>
    <property type="match status" value="1"/>
</dbReference>
<keyword evidence="3" id="KW-0812">Transmembrane</keyword>
<reference evidence="8" key="1">
    <citation type="journal article" date="2019" name="Int. J. Syst. Evol. Microbiol.">
        <title>The Global Catalogue of Microorganisms (GCM) 10K type strain sequencing project: providing services to taxonomists for standard genome sequencing and annotation.</title>
        <authorList>
            <consortium name="The Broad Institute Genomics Platform"/>
            <consortium name="The Broad Institute Genome Sequencing Center for Infectious Disease"/>
            <person name="Wu L."/>
            <person name="Ma J."/>
        </authorList>
    </citation>
    <scope>NUCLEOTIDE SEQUENCE [LARGE SCALE GENOMIC DNA]</scope>
    <source>
        <strain evidence="8">TISTR 1511</strain>
    </source>
</reference>
<dbReference type="PANTHER" id="PTHR45867:SF3">
    <property type="entry name" value="ACID PHOSPHATASE TYPE 7"/>
    <property type="match status" value="1"/>
</dbReference>
<feature type="signal peptide" evidence="4">
    <location>
        <begin position="1"/>
        <end position="24"/>
    </location>
</feature>
<dbReference type="InterPro" id="IPR008963">
    <property type="entry name" value="Purple_acid_Pase-like_N"/>
</dbReference>
<feature type="transmembrane region" description="Helical" evidence="3">
    <location>
        <begin position="708"/>
        <end position="726"/>
    </location>
</feature>
<evidence type="ECO:0000256" key="2">
    <source>
        <dbReference type="SAM" id="MobiDB-lite"/>
    </source>
</evidence>
<dbReference type="InterPro" id="IPR015914">
    <property type="entry name" value="PAPs_N"/>
</dbReference>
<feature type="region of interest" description="Disordered" evidence="2">
    <location>
        <begin position="216"/>
        <end position="237"/>
    </location>
</feature>
<evidence type="ECO:0000256" key="1">
    <source>
        <dbReference type="ARBA" id="ARBA00022729"/>
    </source>
</evidence>
<evidence type="ECO:0000256" key="4">
    <source>
        <dbReference type="SAM" id="SignalP"/>
    </source>
</evidence>
<keyword evidence="1 4" id="KW-0732">Signal</keyword>
<keyword evidence="3" id="KW-0472">Membrane</keyword>
<organism evidence="7 8">
    <name type="scientific">Gulosibacter bifidus</name>
    <dbReference type="NCBI Taxonomy" id="272239"/>
    <lineage>
        <taxon>Bacteria</taxon>
        <taxon>Bacillati</taxon>
        <taxon>Actinomycetota</taxon>
        <taxon>Actinomycetes</taxon>
        <taxon>Micrococcales</taxon>
        <taxon>Microbacteriaceae</taxon>
        <taxon>Gulosibacter</taxon>
    </lineage>
</organism>
<feature type="domain" description="Calcineurin-like phosphoesterase" evidence="5">
    <location>
        <begin position="210"/>
        <end position="377"/>
    </location>
</feature>
<dbReference type="PANTHER" id="PTHR45867">
    <property type="entry name" value="PURPLE ACID PHOSPHATASE"/>
    <property type="match status" value="1"/>
</dbReference>
<keyword evidence="8" id="KW-1185">Reference proteome</keyword>
<feature type="chain" id="PRO_5047227419" evidence="4">
    <location>
        <begin position="25"/>
        <end position="733"/>
    </location>
</feature>
<evidence type="ECO:0000313" key="8">
    <source>
        <dbReference type="Proteomes" id="UP001597453"/>
    </source>
</evidence>
<evidence type="ECO:0000259" key="5">
    <source>
        <dbReference type="Pfam" id="PF00149"/>
    </source>
</evidence>
<gene>
    <name evidence="7" type="ORF">ACFSUQ_06850</name>
</gene>
<dbReference type="Pfam" id="PF16656">
    <property type="entry name" value="Pur_ac_phosph_N"/>
    <property type="match status" value="1"/>
</dbReference>
<dbReference type="Pfam" id="PF00149">
    <property type="entry name" value="Metallophos"/>
    <property type="match status" value="1"/>
</dbReference>
<comment type="caution">
    <text evidence="7">The sequence shown here is derived from an EMBL/GenBank/DDBJ whole genome shotgun (WGS) entry which is preliminary data.</text>
</comment>
<dbReference type="Proteomes" id="UP001597453">
    <property type="component" value="Unassembled WGS sequence"/>
</dbReference>
<dbReference type="EMBL" id="JBHUNF010000004">
    <property type="protein sequence ID" value="MFD2675009.1"/>
    <property type="molecule type" value="Genomic_DNA"/>
</dbReference>
<dbReference type="Gene3D" id="3.60.21.10">
    <property type="match status" value="1"/>
</dbReference>
<dbReference type="RefSeq" id="WP_066057160.1">
    <property type="nucleotide sequence ID" value="NZ_JBHUNF010000004.1"/>
</dbReference>
<sequence>MAKKLAAATAVVALGLFGAINASANPALANLAETRDDSLAGIKASLANETALTNVILGVGAEPNTRNLVWYTDSENSGAPIVELITADKLTNGAFPERGATRFTGNEIATHVAGQTQSRGFEANVNKITFKDLKPGTSYAYRIGNGDTWLGQWQFTTEQAGDKWSFFFTGDPQIGASAGHKGTNPMERSWQADTWGWNETLKLATKTYPNIHTHVSAGDQVESSRTSQPNSSQNQTEREYLGYSYPQALKTLQNAPTLGNHDYYTGGRATYQEHYNHPNFDQDTWNSWWAENNVLFLHMNTEFTGPDAFEAHDAWMTKVLAEQGGKYAHHAVVMHRPLYSTGPHSTSSATDDVRTTFVPLLHKHNISVLLTGHDHSYARSHIVNNFYPGTPGNNWKDQTGEVINLGTGENAPKEVFLTDNQLVSIVANSASGSKFYDINEADQPYLAVKNQEYLRNYTVVDVDACSFTYRTHRADGSSEHEVNSIVDEVRVNVPNARPTLDANPEPLTITQSEASSADLLQGVEHSMCDADKFPVEITGDVDASKLDTPQTVKFTIAAGTEWEVTAEREITVVKDPSISADKASYAQGDTVNFNIDGFAPQDEVKIELHSTPQEVATVTADANGQASGSFVLAADTTPGEHQLVAIGASGKTASADIAVVAKADDKDGKTDKDAKDGTSKSIPPTTPAPTGSADDSAKGLATTGSEDVTAIAVFAVAALLGGFTLYSTRRRNA</sequence>
<dbReference type="InterPro" id="IPR029052">
    <property type="entry name" value="Metallo-depent_PP-like"/>
</dbReference>
<proteinExistence type="predicted"/>
<dbReference type="InterPro" id="IPR004843">
    <property type="entry name" value="Calcineurin-like_PHP"/>
</dbReference>
<evidence type="ECO:0000259" key="6">
    <source>
        <dbReference type="Pfam" id="PF16656"/>
    </source>
</evidence>
<evidence type="ECO:0000313" key="7">
    <source>
        <dbReference type="EMBL" id="MFD2675009.1"/>
    </source>
</evidence>